<reference evidence="2 3" key="1">
    <citation type="submission" date="2021-03" db="EMBL/GenBank/DDBJ databases">
        <title>Genomic Encyclopedia of Type Strains, Phase IV (KMG-IV): sequencing the most valuable type-strain genomes for metagenomic binning, comparative biology and taxonomic classification.</title>
        <authorList>
            <person name="Goeker M."/>
        </authorList>
    </citation>
    <scope>NUCLEOTIDE SEQUENCE [LARGE SCALE GENOMIC DNA]</scope>
    <source>
        <strain evidence="2 3">DSM 6139</strain>
    </source>
</reference>
<dbReference type="PANTHER" id="PTHR32432:SF4">
    <property type="entry name" value="CELL DIVISION PROTEIN FTSA"/>
    <property type="match status" value="1"/>
</dbReference>
<dbReference type="RefSeq" id="WP_209460232.1">
    <property type="nucleotide sequence ID" value="NZ_JAGGKC010000023.1"/>
</dbReference>
<evidence type="ECO:0000313" key="2">
    <source>
        <dbReference type="EMBL" id="MBP1920054.1"/>
    </source>
</evidence>
<dbReference type="SUPFAM" id="SSF53067">
    <property type="entry name" value="Actin-like ATPase domain"/>
    <property type="match status" value="2"/>
</dbReference>
<dbReference type="InterPro" id="IPR003494">
    <property type="entry name" value="SHS2_FtsA"/>
</dbReference>
<keyword evidence="3" id="KW-1185">Reference proteome</keyword>
<name>A0ABS4G6A1_9CLOT</name>
<keyword evidence="2" id="KW-0132">Cell division</keyword>
<accession>A0ABS4G6A1</accession>
<dbReference type="PANTHER" id="PTHR32432">
    <property type="entry name" value="CELL DIVISION PROTEIN FTSA-RELATED"/>
    <property type="match status" value="1"/>
</dbReference>
<keyword evidence="2" id="KW-0131">Cell cycle</keyword>
<dbReference type="InterPro" id="IPR043129">
    <property type="entry name" value="ATPase_NBD"/>
</dbReference>
<dbReference type="EMBL" id="JAGGKC010000023">
    <property type="protein sequence ID" value="MBP1920054.1"/>
    <property type="molecule type" value="Genomic_DNA"/>
</dbReference>
<proteinExistence type="predicted"/>
<feature type="domain" description="SHS2" evidence="1">
    <location>
        <begin position="7"/>
        <end position="185"/>
    </location>
</feature>
<dbReference type="Pfam" id="PF14450">
    <property type="entry name" value="FtsA"/>
    <property type="match status" value="1"/>
</dbReference>
<evidence type="ECO:0000259" key="1">
    <source>
        <dbReference type="SMART" id="SM00842"/>
    </source>
</evidence>
<organism evidence="2 3">
    <name type="scientific">Youngiibacter multivorans</name>
    <dbReference type="NCBI Taxonomy" id="937251"/>
    <lineage>
        <taxon>Bacteria</taxon>
        <taxon>Bacillati</taxon>
        <taxon>Bacillota</taxon>
        <taxon>Clostridia</taxon>
        <taxon>Eubacteriales</taxon>
        <taxon>Clostridiaceae</taxon>
        <taxon>Youngiibacter</taxon>
    </lineage>
</organism>
<gene>
    <name evidence="2" type="ORF">J2Z34_002552</name>
</gene>
<dbReference type="Proteomes" id="UP001519271">
    <property type="component" value="Unassembled WGS sequence"/>
</dbReference>
<sequence>MTGEHRVVGIDIGTHYIKASLLSTNDENTLFGAVVESSGVTRDRITDTKVVGESIKKAIRILETKASSDLSSVYINIPSEYCRLADSRGESAIKNGSVDESDIDRAIDMAQLIPLQPEEEIVDIIIPKYYIDEIPYRNPIGVKGSLLEIRAQVVIAGREYVESAYEACAYARTRVIGTGLSSESAASLLLGRSDKENGVFLVDTGAYSTRVVLYKGDRLFVPKVIPLGGRNITKDLSIVMNMSLLEAEEFKKSLGSGKIDPSDDRRALAIDVVKARINEIISLVKKEMESYEGGEQVEKAVFYGGGLCGFDDIKNLSEIKPKKSTNFITSDIIKNNGILTVQASGIAYNVLNTIHYRKLLDNETAGEENQLSRTSGEYLTDEEFFERHKHDFKKTSGYVKTHAEEPVKGNEEFDQDEYEDEKVSIFSKIRNIFGR</sequence>
<dbReference type="SMART" id="SM00842">
    <property type="entry name" value="FtsA"/>
    <property type="match status" value="1"/>
</dbReference>
<dbReference type="GO" id="GO:0051301">
    <property type="term" value="P:cell division"/>
    <property type="evidence" value="ECO:0007669"/>
    <property type="project" value="UniProtKB-KW"/>
</dbReference>
<dbReference type="Pfam" id="PF02491">
    <property type="entry name" value="SHS2_FTSA"/>
    <property type="match status" value="1"/>
</dbReference>
<protein>
    <submittedName>
        <fullName evidence="2">Cell division protein FtsA</fullName>
    </submittedName>
</protein>
<evidence type="ECO:0000313" key="3">
    <source>
        <dbReference type="Proteomes" id="UP001519271"/>
    </source>
</evidence>
<dbReference type="Gene3D" id="3.30.420.40">
    <property type="match status" value="2"/>
</dbReference>
<dbReference type="InterPro" id="IPR050696">
    <property type="entry name" value="FtsA/MreB"/>
</dbReference>
<comment type="caution">
    <text evidence="2">The sequence shown here is derived from an EMBL/GenBank/DDBJ whole genome shotgun (WGS) entry which is preliminary data.</text>
</comment>